<keyword evidence="1" id="KW-0732">Signal</keyword>
<protein>
    <submittedName>
        <fullName evidence="2">Uncharacterized protein</fullName>
    </submittedName>
</protein>
<dbReference type="EMBL" id="SRLD01000033">
    <property type="protein sequence ID" value="TGE14584.1"/>
    <property type="molecule type" value="Genomic_DNA"/>
</dbReference>
<evidence type="ECO:0000313" key="3">
    <source>
        <dbReference type="Proteomes" id="UP000297739"/>
    </source>
</evidence>
<dbReference type="AlphaFoldDB" id="A0A4Z0PII8"/>
<dbReference type="Proteomes" id="UP000297739">
    <property type="component" value="Unassembled WGS sequence"/>
</dbReference>
<keyword evidence="3" id="KW-1185">Reference proteome</keyword>
<sequence length="160" mass="17364">MKHFSFLFFLLFLLARTTAYSQQAGAVVESVGPYTSLVDSLISNLDKTRVPTGILYDRVAGLSSLDDFTASSSSSAGHFFQRYYDLSTAAYSKPTAMFPYTQTEIHATAEQQIRGGQLPLGVLDVRFAVLDTLAEDRGTIVESGGLSTVLAPRTRYASCA</sequence>
<dbReference type="RefSeq" id="WP_135498748.1">
    <property type="nucleotide sequence ID" value="NZ_SRLD01000033.1"/>
</dbReference>
<accession>A0A4Z0PII8</accession>
<dbReference type="OrthoDB" id="4535652at2"/>
<feature type="chain" id="PRO_5021321539" evidence="1">
    <location>
        <begin position="22"/>
        <end position="160"/>
    </location>
</feature>
<gene>
    <name evidence="2" type="ORF">E5J99_15620</name>
</gene>
<reference evidence="2 3" key="1">
    <citation type="submission" date="2019-04" db="EMBL/GenBank/DDBJ databases">
        <authorList>
            <person name="Feng G."/>
            <person name="Zhang J."/>
            <person name="Zhu H."/>
        </authorList>
    </citation>
    <scope>NUCLEOTIDE SEQUENCE [LARGE SCALE GENOMIC DNA]</scope>
    <source>
        <strain evidence="2 3">JCM 17223</strain>
    </source>
</reference>
<comment type="caution">
    <text evidence="2">The sequence shown here is derived from an EMBL/GenBank/DDBJ whole genome shotgun (WGS) entry which is preliminary data.</text>
</comment>
<name>A0A4Z0PII8_9BACT</name>
<proteinExistence type="predicted"/>
<evidence type="ECO:0000256" key="1">
    <source>
        <dbReference type="SAM" id="SignalP"/>
    </source>
</evidence>
<organism evidence="2 3">
    <name type="scientific">Hymenobacter elongatus</name>
    <dbReference type="NCBI Taxonomy" id="877208"/>
    <lineage>
        <taxon>Bacteria</taxon>
        <taxon>Pseudomonadati</taxon>
        <taxon>Bacteroidota</taxon>
        <taxon>Cytophagia</taxon>
        <taxon>Cytophagales</taxon>
        <taxon>Hymenobacteraceae</taxon>
        <taxon>Hymenobacter</taxon>
    </lineage>
</organism>
<evidence type="ECO:0000313" key="2">
    <source>
        <dbReference type="EMBL" id="TGE14584.1"/>
    </source>
</evidence>
<feature type="signal peptide" evidence="1">
    <location>
        <begin position="1"/>
        <end position="21"/>
    </location>
</feature>